<dbReference type="Gene3D" id="3.90.50.10">
    <property type="entry name" value="Photosynthetic Reaction Center, subunit H, domain 2"/>
    <property type="match status" value="2"/>
</dbReference>
<sequence length="269" mass="30225">MLRSVEALEDYAIRAADGDIGLVKDFFFDDKSWTVRYLIVETGSWLSHRQVLISPMSVGHTDWVERVIPVTITKAQVQDSPLIDARGPISRQHEADYLAYYGYPDYWGGVGTWGETVGPTLLAQDGAGERDALAAVNAETFRLRRCELIARYRIHASDGDIGHVESFLMDMETWTLRYVIVNTSNWWLGHRAAIPVVLIAGVDWPNAKVSVRLSRDAVKTAPHYNPAPEMDRTYEAAIHTHYGCQPYWIHEDAVGGPDSMWPTPSPARV</sequence>
<gene>
    <name evidence="2" type="ORF">PTE30175_00515</name>
</gene>
<protein>
    <submittedName>
        <fullName evidence="2">Photosystem reaction center subunit H</fullName>
    </submittedName>
</protein>
<dbReference type="InterPro" id="IPR027275">
    <property type="entry name" value="PRC-brl_dom"/>
</dbReference>
<dbReference type="EMBL" id="CABPRZ010000002">
    <property type="protein sequence ID" value="VVD69937.1"/>
    <property type="molecule type" value="Genomic_DNA"/>
</dbReference>
<evidence type="ECO:0000313" key="2">
    <source>
        <dbReference type="EMBL" id="VVD69937.1"/>
    </source>
</evidence>
<organism evidence="2 3">
    <name type="scientific">Pandoraea terrae</name>
    <dbReference type="NCBI Taxonomy" id="1537710"/>
    <lineage>
        <taxon>Bacteria</taxon>
        <taxon>Pseudomonadati</taxon>
        <taxon>Pseudomonadota</taxon>
        <taxon>Betaproteobacteria</taxon>
        <taxon>Burkholderiales</taxon>
        <taxon>Burkholderiaceae</taxon>
        <taxon>Pandoraea</taxon>
    </lineage>
</organism>
<dbReference type="Pfam" id="PF05239">
    <property type="entry name" value="PRC"/>
    <property type="match status" value="1"/>
</dbReference>
<accession>A0A5E4S2R5</accession>
<evidence type="ECO:0000313" key="3">
    <source>
        <dbReference type="Proteomes" id="UP000414233"/>
    </source>
</evidence>
<dbReference type="Proteomes" id="UP000414233">
    <property type="component" value="Unassembled WGS sequence"/>
</dbReference>
<proteinExistence type="predicted"/>
<evidence type="ECO:0000259" key="1">
    <source>
        <dbReference type="Pfam" id="PF05239"/>
    </source>
</evidence>
<dbReference type="GO" id="GO:0030077">
    <property type="term" value="C:plasma membrane light-harvesting complex"/>
    <property type="evidence" value="ECO:0007669"/>
    <property type="project" value="InterPro"/>
</dbReference>
<reference evidence="2 3" key="1">
    <citation type="submission" date="2019-08" db="EMBL/GenBank/DDBJ databases">
        <authorList>
            <person name="Peeters C."/>
        </authorList>
    </citation>
    <scope>NUCLEOTIDE SEQUENCE [LARGE SCALE GENOMIC DNA]</scope>
    <source>
        <strain evidence="2 3">LMG 30175</strain>
    </source>
</reference>
<dbReference type="SUPFAM" id="SSF50346">
    <property type="entry name" value="PRC-barrel domain"/>
    <property type="match status" value="2"/>
</dbReference>
<dbReference type="RefSeq" id="WP_224788565.1">
    <property type="nucleotide sequence ID" value="NZ_CABPRZ010000002.1"/>
</dbReference>
<dbReference type="InterPro" id="IPR011033">
    <property type="entry name" value="PRC_barrel-like_sf"/>
</dbReference>
<feature type="domain" description="PRC-barrel" evidence="1">
    <location>
        <begin position="17"/>
        <end position="76"/>
    </location>
</feature>
<dbReference type="AlphaFoldDB" id="A0A5E4S2R5"/>
<dbReference type="InterPro" id="IPR014747">
    <property type="entry name" value="Bac_photo_RC_H_C"/>
</dbReference>
<keyword evidence="3" id="KW-1185">Reference proteome</keyword>
<name>A0A5E4S2R5_9BURK</name>
<dbReference type="GO" id="GO:0019684">
    <property type="term" value="P:photosynthesis, light reaction"/>
    <property type="evidence" value="ECO:0007669"/>
    <property type="project" value="InterPro"/>
</dbReference>